<dbReference type="Gene3D" id="1.10.10.10">
    <property type="entry name" value="Winged helix-like DNA-binding domain superfamily/Winged helix DNA-binding domain"/>
    <property type="match status" value="1"/>
</dbReference>
<comment type="caution">
    <text evidence="2">The sequence shown here is derived from an EMBL/GenBank/DDBJ whole genome shotgun (WGS) entry which is preliminary data.</text>
</comment>
<dbReference type="EMBL" id="LHYD01000010">
    <property type="protein sequence ID" value="KXB05481.1"/>
    <property type="molecule type" value="Genomic_DNA"/>
</dbReference>
<keyword evidence="3" id="KW-1185">Reference proteome</keyword>
<dbReference type="AlphaFoldDB" id="A0A133VGA8"/>
<feature type="domain" description="Transcription regulator PadR N-terminal" evidence="1">
    <location>
        <begin position="14"/>
        <end position="84"/>
    </location>
</feature>
<dbReference type="Pfam" id="PF03551">
    <property type="entry name" value="PadR"/>
    <property type="match status" value="1"/>
</dbReference>
<accession>A0A133VGA8</accession>
<dbReference type="SUPFAM" id="SSF46785">
    <property type="entry name" value="Winged helix' DNA-binding domain"/>
    <property type="match status" value="1"/>
</dbReference>
<dbReference type="PANTHER" id="PTHR33169">
    <property type="entry name" value="PADR-FAMILY TRANSCRIPTIONAL REGULATOR"/>
    <property type="match status" value="1"/>
</dbReference>
<evidence type="ECO:0000313" key="2">
    <source>
        <dbReference type="EMBL" id="KXB05481.1"/>
    </source>
</evidence>
<dbReference type="PANTHER" id="PTHR33169:SF14">
    <property type="entry name" value="TRANSCRIPTIONAL REGULATOR RV3488"/>
    <property type="match status" value="1"/>
</dbReference>
<protein>
    <submittedName>
        <fullName evidence="2">PadR family transcriptional regulator</fullName>
    </submittedName>
</protein>
<gene>
    <name evidence="2" type="ORF">AKJ50_00835</name>
</gene>
<dbReference type="Proteomes" id="UP000070311">
    <property type="component" value="Unassembled WGS sequence"/>
</dbReference>
<organism evidence="2 3">
    <name type="scientific">candidate division MSBL1 archaeon SCGC-AAA382A13</name>
    <dbReference type="NCBI Taxonomy" id="1698279"/>
    <lineage>
        <taxon>Archaea</taxon>
        <taxon>Methanobacteriati</taxon>
        <taxon>Methanobacteriota</taxon>
        <taxon>candidate division MSBL1</taxon>
    </lineage>
</organism>
<proteinExistence type="predicted"/>
<dbReference type="InterPro" id="IPR052509">
    <property type="entry name" value="Metal_resp_DNA-bind_regulator"/>
</dbReference>
<evidence type="ECO:0000259" key="1">
    <source>
        <dbReference type="Pfam" id="PF03551"/>
    </source>
</evidence>
<name>A0A133VGA8_9EURY</name>
<evidence type="ECO:0000313" key="3">
    <source>
        <dbReference type="Proteomes" id="UP000070311"/>
    </source>
</evidence>
<dbReference type="InterPro" id="IPR005149">
    <property type="entry name" value="Tscrpt_reg_PadR_N"/>
</dbReference>
<reference evidence="2 3" key="1">
    <citation type="journal article" date="2016" name="Sci. Rep.">
        <title>Metabolic traits of an uncultured archaeal lineage -MSBL1- from brine pools of the Red Sea.</title>
        <authorList>
            <person name="Mwirichia R."/>
            <person name="Alam I."/>
            <person name="Rashid M."/>
            <person name="Vinu M."/>
            <person name="Ba-Alawi W."/>
            <person name="Anthony Kamau A."/>
            <person name="Kamanda Ngugi D."/>
            <person name="Goker M."/>
            <person name="Klenk H.P."/>
            <person name="Bajic V."/>
            <person name="Stingl U."/>
        </authorList>
    </citation>
    <scope>NUCLEOTIDE SEQUENCE [LARGE SCALE GENOMIC DNA]</scope>
    <source>
        <strain evidence="2">SCGC-AAA382A13</strain>
    </source>
</reference>
<dbReference type="InterPro" id="IPR036388">
    <property type="entry name" value="WH-like_DNA-bd_sf"/>
</dbReference>
<sequence length="102" mass="12088">MMRSFVLGFIRIHILYHATEKPFYGSWMMKELENHGYELSPGTLYPILNDLEESGYLESCERVVEGKKRKYYRATEEGKRKLEELRPKVRELVNEVLEGESD</sequence>
<dbReference type="InterPro" id="IPR036390">
    <property type="entry name" value="WH_DNA-bd_sf"/>
</dbReference>